<evidence type="ECO:0000313" key="3">
    <source>
        <dbReference type="Proteomes" id="UP000006514"/>
    </source>
</evidence>
<evidence type="ECO:0000313" key="2">
    <source>
        <dbReference type="EMBL" id="EJD32202.1"/>
    </source>
</evidence>
<dbReference type="KEGG" id="adl:AURDEDRAFT_178766"/>
<dbReference type="InParanoid" id="J0D0W6"/>
<accession>J0D0W6</accession>
<name>J0D0W6_AURST</name>
<evidence type="ECO:0000256" key="1">
    <source>
        <dbReference type="SAM" id="MobiDB-lite"/>
    </source>
</evidence>
<feature type="region of interest" description="Disordered" evidence="1">
    <location>
        <begin position="352"/>
        <end position="395"/>
    </location>
</feature>
<gene>
    <name evidence="2" type="ORF">AURDEDRAFT_178766</name>
</gene>
<protein>
    <submittedName>
        <fullName evidence="2">Uncharacterized protein</fullName>
    </submittedName>
</protein>
<keyword evidence="3" id="KW-1185">Reference proteome</keyword>
<proteinExistence type="predicted"/>
<dbReference type="AlphaFoldDB" id="J0D0W6"/>
<dbReference type="EMBL" id="JH689224">
    <property type="protein sequence ID" value="EJD32202.1"/>
    <property type="molecule type" value="Genomic_DNA"/>
</dbReference>
<feature type="compositionally biased region" description="Basic residues" evidence="1">
    <location>
        <begin position="374"/>
        <end position="395"/>
    </location>
</feature>
<organism evidence="2 3">
    <name type="scientific">Auricularia subglabra (strain TFB-10046 / SS5)</name>
    <name type="common">White-rot fungus</name>
    <name type="synonym">Auricularia delicata (strain TFB10046)</name>
    <dbReference type="NCBI Taxonomy" id="717982"/>
    <lineage>
        <taxon>Eukaryota</taxon>
        <taxon>Fungi</taxon>
        <taxon>Dikarya</taxon>
        <taxon>Basidiomycota</taxon>
        <taxon>Agaricomycotina</taxon>
        <taxon>Agaricomycetes</taxon>
        <taxon>Auriculariales</taxon>
        <taxon>Auriculariaceae</taxon>
        <taxon>Auricularia</taxon>
    </lineage>
</organism>
<reference evidence="3" key="1">
    <citation type="journal article" date="2012" name="Science">
        <title>The Paleozoic origin of enzymatic lignin decomposition reconstructed from 31 fungal genomes.</title>
        <authorList>
            <person name="Floudas D."/>
            <person name="Binder M."/>
            <person name="Riley R."/>
            <person name="Barry K."/>
            <person name="Blanchette R.A."/>
            <person name="Henrissat B."/>
            <person name="Martinez A.T."/>
            <person name="Otillar R."/>
            <person name="Spatafora J.W."/>
            <person name="Yadav J.S."/>
            <person name="Aerts A."/>
            <person name="Benoit I."/>
            <person name="Boyd A."/>
            <person name="Carlson A."/>
            <person name="Copeland A."/>
            <person name="Coutinho P.M."/>
            <person name="de Vries R.P."/>
            <person name="Ferreira P."/>
            <person name="Findley K."/>
            <person name="Foster B."/>
            <person name="Gaskell J."/>
            <person name="Glotzer D."/>
            <person name="Gorecki P."/>
            <person name="Heitman J."/>
            <person name="Hesse C."/>
            <person name="Hori C."/>
            <person name="Igarashi K."/>
            <person name="Jurgens J.A."/>
            <person name="Kallen N."/>
            <person name="Kersten P."/>
            <person name="Kohler A."/>
            <person name="Kuees U."/>
            <person name="Kumar T.K.A."/>
            <person name="Kuo A."/>
            <person name="LaButti K."/>
            <person name="Larrondo L.F."/>
            <person name="Lindquist E."/>
            <person name="Ling A."/>
            <person name="Lombard V."/>
            <person name="Lucas S."/>
            <person name="Lundell T."/>
            <person name="Martin R."/>
            <person name="McLaughlin D.J."/>
            <person name="Morgenstern I."/>
            <person name="Morin E."/>
            <person name="Murat C."/>
            <person name="Nagy L.G."/>
            <person name="Nolan M."/>
            <person name="Ohm R.A."/>
            <person name="Patyshakuliyeva A."/>
            <person name="Rokas A."/>
            <person name="Ruiz-Duenas F.J."/>
            <person name="Sabat G."/>
            <person name="Salamov A."/>
            <person name="Samejima M."/>
            <person name="Schmutz J."/>
            <person name="Slot J.C."/>
            <person name="St John F."/>
            <person name="Stenlid J."/>
            <person name="Sun H."/>
            <person name="Sun S."/>
            <person name="Syed K."/>
            <person name="Tsang A."/>
            <person name="Wiebenga A."/>
            <person name="Young D."/>
            <person name="Pisabarro A."/>
            <person name="Eastwood D.C."/>
            <person name="Martin F."/>
            <person name="Cullen D."/>
            <person name="Grigoriev I.V."/>
            <person name="Hibbett D.S."/>
        </authorList>
    </citation>
    <scope>NUCLEOTIDE SEQUENCE [LARGE SCALE GENOMIC DNA]</scope>
    <source>
        <strain evidence="3">TFB10046</strain>
    </source>
</reference>
<sequence length="395" mass="43422">MSLHETISHPALSVEMLIECGDAEYRCPRSLRVPANPPPPRPPTHLAPRKGPFVLNPLPGIGQPDGIDCTVLASKWQEVQREAMFDLRDSVGWMRLEGGLPANPQLAAHILFSIWQEVFPGERDPDIIGPWDNEDGEVAASIAFVGERRQVARLTSICTWSCSLGTVQFFPNHPMVSHFACTFGGTNFPLSAFAKVARMVRHAILSNPEICEYIIRNGRRPEAIAASLELEHLVLIKAGIEIHLWNVMLTPPIDIGEDWFAIAPRVAAWRQLVARLHPVDFPTDVLKCYESPFRCVTCGCLRHVEILCPSLSEPGWLGFIPFIPAEAVTLAPTLIEPPAVELATASSSLFKPVQGGGAPAKASSGKPRSAATRAYHRRLRKTKKAVRKSKKNAKA</sequence>
<dbReference type="Proteomes" id="UP000006514">
    <property type="component" value="Unassembled WGS sequence"/>
</dbReference>